<comment type="caution">
    <text evidence="2">The sequence shown here is derived from an EMBL/GenBank/DDBJ whole genome shotgun (WGS) entry which is preliminary data.</text>
</comment>
<gene>
    <name evidence="2" type="ORF">N7Z68_00010</name>
</gene>
<dbReference type="PANTHER" id="PTHR33121">
    <property type="entry name" value="CYCLIC DI-GMP PHOSPHODIESTERASE PDEF"/>
    <property type="match status" value="1"/>
</dbReference>
<dbReference type="PROSITE" id="PS50883">
    <property type="entry name" value="EAL"/>
    <property type="match status" value="1"/>
</dbReference>
<dbReference type="Gene3D" id="3.20.20.450">
    <property type="entry name" value="EAL domain"/>
    <property type="match status" value="1"/>
</dbReference>
<dbReference type="SUPFAM" id="SSF141868">
    <property type="entry name" value="EAL domain-like"/>
    <property type="match status" value="1"/>
</dbReference>
<dbReference type="PANTHER" id="PTHR33121:SF70">
    <property type="entry name" value="SIGNALING PROTEIN YKOW"/>
    <property type="match status" value="1"/>
</dbReference>
<name>A0ABT5V8G2_9BACI</name>
<dbReference type="RefSeq" id="WP_275116397.1">
    <property type="nucleotide sequence ID" value="NZ_JAOTPO010000001.1"/>
</dbReference>
<dbReference type="InterPro" id="IPR001633">
    <property type="entry name" value="EAL_dom"/>
</dbReference>
<dbReference type="Gene3D" id="3.30.70.270">
    <property type="match status" value="1"/>
</dbReference>
<dbReference type="SMART" id="SM00052">
    <property type="entry name" value="EAL"/>
    <property type="match status" value="1"/>
</dbReference>
<organism evidence="2 3">
    <name type="scientific">Alkalihalobacterium chitinilyticum</name>
    <dbReference type="NCBI Taxonomy" id="2980103"/>
    <lineage>
        <taxon>Bacteria</taxon>
        <taxon>Bacillati</taxon>
        <taxon>Bacillota</taxon>
        <taxon>Bacilli</taxon>
        <taxon>Bacillales</taxon>
        <taxon>Bacillaceae</taxon>
        <taxon>Alkalihalobacterium</taxon>
    </lineage>
</organism>
<feature type="domain" description="EAL" evidence="1">
    <location>
        <begin position="73"/>
        <end position="324"/>
    </location>
</feature>
<accession>A0ABT5V8G2</accession>
<dbReference type="EMBL" id="JAOTPO010000001">
    <property type="protein sequence ID" value="MDE5411761.1"/>
    <property type="molecule type" value="Genomic_DNA"/>
</dbReference>
<dbReference type="CDD" id="cd01948">
    <property type="entry name" value="EAL"/>
    <property type="match status" value="1"/>
</dbReference>
<dbReference type="Pfam" id="PF00563">
    <property type="entry name" value="EAL"/>
    <property type="match status" value="1"/>
</dbReference>
<evidence type="ECO:0000259" key="1">
    <source>
        <dbReference type="PROSITE" id="PS50883"/>
    </source>
</evidence>
<sequence>MCKQIHNALERTIQVEDLLLKVSANVGVSFYPQHAIQVDDLIKNAYIAMHQAEDLSKSCVIYDAELSEKILDQIVLESDMHKALSNEEFYLVYQPQVNSKTGKVFAVEALIRWEHPTRGLISPAEFIPMVEKSGLIISIGEWVMNTACRQLKTWHEQGCLDLAVSVNLSTRQFYQENLVETVESILRKYDVPGYFLKLEITESMAMVNLEHSIRVLHNLKKLGIQIAIDDFGTGYCSLSYLKDLPFDLIKIDRSFIQNLDAANHSDLTILSMARFLHMRVIAEGVETLGQVELLNEKECYHIQGYLFSQPLKPQDVIGKIQQIEQQFEKESGETL</sequence>
<dbReference type="InterPro" id="IPR029787">
    <property type="entry name" value="Nucleotide_cyclase"/>
</dbReference>
<dbReference type="InterPro" id="IPR050706">
    <property type="entry name" value="Cyclic-di-GMP_PDE-like"/>
</dbReference>
<keyword evidence="3" id="KW-1185">Reference proteome</keyword>
<protein>
    <submittedName>
        <fullName evidence="2">GGDEF domain-containing phosphodiesterase</fullName>
    </submittedName>
</protein>
<dbReference type="InterPro" id="IPR035919">
    <property type="entry name" value="EAL_sf"/>
</dbReference>
<dbReference type="SUPFAM" id="SSF55073">
    <property type="entry name" value="Nucleotide cyclase"/>
    <property type="match status" value="1"/>
</dbReference>
<evidence type="ECO:0000313" key="2">
    <source>
        <dbReference type="EMBL" id="MDE5411761.1"/>
    </source>
</evidence>
<reference evidence="2" key="1">
    <citation type="submission" date="2024-05" db="EMBL/GenBank/DDBJ databases">
        <title>Alkalihalobacillus sp. strain MEB203 novel alkaliphilic bacterium from Lonar Lake, India.</title>
        <authorList>
            <person name="Joshi A."/>
            <person name="Thite S."/>
            <person name="Mengade P."/>
        </authorList>
    </citation>
    <scope>NUCLEOTIDE SEQUENCE</scope>
    <source>
        <strain evidence="2">MEB 203</strain>
    </source>
</reference>
<dbReference type="Proteomes" id="UP001148125">
    <property type="component" value="Unassembled WGS sequence"/>
</dbReference>
<dbReference type="InterPro" id="IPR043128">
    <property type="entry name" value="Rev_trsase/Diguanyl_cyclase"/>
</dbReference>
<proteinExistence type="predicted"/>
<evidence type="ECO:0000313" key="3">
    <source>
        <dbReference type="Proteomes" id="UP001148125"/>
    </source>
</evidence>